<feature type="domain" description="FecR protein" evidence="2">
    <location>
        <begin position="161"/>
        <end position="250"/>
    </location>
</feature>
<dbReference type="InterPro" id="IPR032508">
    <property type="entry name" value="FecR_C"/>
</dbReference>
<dbReference type="Gene3D" id="2.60.120.1440">
    <property type="match status" value="1"/>
</dbReference>
<reference evidence="4" key="1">
    <citation type="submission" date="2023-06" db="EMBL/GenBank/DDBJ databases">
        <title>Genomic of Agaribacillus aureum.</title>
        <authorList>
            <person name="Wang G."/>
        </authorList>
    </citation>
    <scope>NUCLEOTIDE SEQUENCE</scope>
    <source>
        <strain evidence="4">BMA12</strain>
    </source>
</reference>
<evidence type="ECO:0000313" key="4">
    <source>
        <dbReference type="EMBL" id="MDN5210837.1"/>
    </source>
</evidence>
<dbReference type="PANTHER" id="PTHR30273:SF2">
    <property type="entry name" value="PROTEIN FECR"/>
    <property type="match status" value="1"/>
</dbReference>
<name>A0ABT8KZC7_9BACT</name>
<dbReference type="Gene3D" id="3.55.50.30">
    <property type="match status" value="1"/>
</dbReference>
<feature type="domain" description="Protein FecR C-terminal" evidence="3">
    <location>
        <begin position="302"/>
        <end position="368"/>
    </location>
</feature>
<organism evidence="4 5">
    <name type="scientific">Agaribacillus aureus</name>
    <dbReference type="NCBI Taxonomy" id="3051825"/>
    <lineage>
        <taxon>Bacteria</taxon>
        <taxon>Pseudomonadati</taxon>
        <taxon>Bacteroidota</taxon>
        <taxon>Cytophagia</taxon>
        <taxon>Cytophagales</taxon>
        <taxon>Splendidivirgaceae</taxon>
        <taxon>Agaribacillus</taxon>
    </lineage>
</organism>
<gene>
    <name evidence="4" type="ORF">QQ020_02220</name>
</gene>
<dbReference type="RefSeq" id="WP_346756177.1">
    <property type="nucleotide sequence ID" value="NZ_JAUJEB010000001.1"/>
</dbReference>
<keyword evidence="1" id="KW-1133">Transmembrane helix</keyword>
<dbReference type="InterPro" id="IPR006860">
    <property type="entry name" value="FecR"/>
</dbReference>
<feature type="transmembrane region" description="Helical" evidence="1">
    <location>
        <begin position="119"/>
        <end position="139"/>
    </location>
</feature>
<evidence type="ECO:0000256" key="1">
    <source>
        <dbReference type="SAM" id="Phobius"/>
    </source>
</evidence>
<evidence type="ECO:0000259" key="3">
    <source>
        <dbReference type="Pfam" id="PF16344"/>
    </source>
</evidence>
<accession>A0ABT8KZC7</accession>
<sequence>MEYRDYKLLDFLMDEDFQQWALFPTELSDQFWHMVIRENPDKNAVVNQARAILTSIDYKKTGVSDADKKNILINIQAGINADKLKENGRNSYLTAVGKGDSNELSATNSVVKKKRRNKFVREIAASLIGILIVAGAFYFSRDSSRETETITVDYLEKSSLKGEKSNITLSDGTKIKLNSNSKLIIPKRFSDQERSVTLVGEAYFEVSKDASRPFVITSNHIKTVVLGTSFNVRAYPSENTIKVAVAEGQVSVEKTAPDQMQDHESPIFLLPNEMAVYSKETGQANKESFEPMAMFGWKDGILYFKDADIYEAIEALEQWYGVTFIVKTRLNEDKDLSGSFKKKSLETVLDGLSYVFGFNFEINGKVVTLK</sequence>
<comment type="caution">
    <text evidence="4">The sequence shown here is derived from an EMBL/GenBank/DDBJ whole genome shotgun (WGS) entry which is preliminary data.</text>
</comment>
<dbReference type="EMBL" id="JAUJEB010000001">
    <property type="protein sequence ID" value="MDN5210837.1"/>
    <property type="molecule type" value="Genomic_DNA"/>
</dbReference>
<dbReference type="Pfam" id="PF16344">
    <property type="entry name" value="FecR_C"/>
    <property type="match status" value="1"/>
</dbReference>
<dbReference type="Proteomes" id="UP001172083">
    <property type="component" value="Unassembled WGS sequence"/>
</dbReference>
<keyword evidence="1" id="KW-0812">Transmembrane</keyword>
<proteinExistence type="predicted"/>
<dbReference type="PANTHER" id="PTHR30273">
    <property type="entry name" value="PERIPLASMIC SIGNAL SENSOR AND SIGMA FACTOR ACTIVATOR FECR-RELATED"/>
    <property type="match status" value="1"/>
</dbReference>
<protein>
    <submittedName>
        <fullName evidence="4">FecR domain-containing protein</fullName>
    </submittedName>
</protein>
<keyword evidence="1" id="KW-0472">Membrane</keyword>
<keyword evidence="5" id="KW-1185">Reference proteome</keyword>
<dbReference type="InterPro" id="IPR012373">
    <property type="entry name" value="Ferrdict_sens_TM"/>
</dbReference>
<dbReference type="Pfam" id="PF04773">
    <property type="entry name" value="FecR"/>
    <property type="match status" value="1"/>
</dbReference>
<evidence type="ECO:0000259" key="2">
    <source>
        <dbReference type="Pfam" id="PF04773"/>
    </source>
</evidence>
<evidence type="ECO:0000313" key="5">
    <source>
        <dbReference type="Proteomes" id="UP001172083"/>
    </source>
</evidence>